<dbReference type="InterPro" id="IPR032710">
    <property type="entry name" value="NTF2-like_dom_sf"/>
</dbReference>
<accession>A0A0M3T1V9</accession>
<protein>
    <recommendedName>
        <fullName evidence="3">SnoaL-like domain-containing protein</fullName>
    </recommendedName>
</protein>
<keyword evidence="2" id="KW-1185">Reference proteome</keyword>
<dbReference type="EMBL" id="CP006911">
    <property type="protein sequence ID" value="ALE01685.1"/>
    <property type="molecule type" value="Genomic_DNA"/>
</dbReference>
<gene>
    <name evidence="1" type="ORF">W908_03200</name>
</gene>
<dbReference type="OrthoDB" id="7856070at2"/>
<dbReference type="STRING" id="1125411.W908_03200"/>
<reference evidence="1 2" key="1">
    <citation type="journal article" date="2015" name="Genome Announc.">
        <title>Genome Sequence of 'Candidatus Thioglobus singularis' Strain PS1, a Mixotroph from the SUP05 Clade of Marine Gammaproteobacteria.</title>
        <authorList>
            <person name="Marshall K.T."/>
            <person name="Morris R.M."/>
        </authorList>
    </citation>
    <scope>NUCLEOTIDE SEQUENCE [LARGE SCALE GENOMIC DNA]</scope>
    <source>
        <strain evidence="1 2">PS1</strain>
    </source>
</reference>
<evidence type="ECO:0000313" key="1">
    <source>
        <dbReference type="EMBL" id="ALE01685.1"/>
    </source>
</evidence>
<dbReference type="Gene3D" id="3.10.450.50">
    <property type="match status" value="1"/>
</dbReference>
<evidence type="ECO:0000313" key="2">
    <source>
        <dbReference type="Proteomes" id="UP000068905"/>
    </source>
</evidence>
<name>A0A0M3T1V9_9GAMM</name>
<dbReference type="KEGG" id="tsn:W908_03200"/>
<organism evidence="1 2">
    <name type="scientific">Candidatus Pseudothioglobus singularis PS1</name>
    <dbReference type="NCBI Taxonomy" id="1125411"/>
    <lineage>
        <taxon>Bacteria</taxon>
        <taxon>Pseudomonadati</taxon>
        <taxon>Pseudomonadota</taxon>
        <taxon>Gammaproteobacteria</taxon>
        <taxon>Candidatus Pseudothioglobaceae</taxon>
        <taxon>Candidatus Pseudothioglobus</taxon>
    </lineage>
</organism>
<dbReference type="Proteomes" id="UP000068905">
    <property type="component" value="Chromosome"/>
</dbReference>
<proteinExistence type="predicted"/>
<dbReference type="SUPFAM" id="SSF54427">
    <property type="entry name" value="NTF2-like"/>
    <property type="match status" value="1"/>
</dbReference>
<evidence type="ECO:0008006" key="3">
    <source>
        <dbReference type="Google" id="ProtNLM"/>
    </source>
</evidence>
<dbReference type="RefSeq" id="WP_020024459.1">
    <property type="nucleotide sequence ID" value="NZ_CP006911.1"/>
</dbReference>
<dbReference type="AlphaFoldDB" id="A0A0M3T1V9"/>
<sequence>MSVYKAQEAAREANDMEAYAATLHDDYQFVMHLDNSKKNKEESMEMFTFMMNSDDFVTHDSRCLYESSEAMVTHGVMSFPDGTREAVLAFHQIKDGQVIRMETGATLLP</sequence>